<dbReference type="SUPFAM" id="SSF57903">
    <property type="entry name" value="FYVE/PHD zinc finger"/>
    <property type="match status" value="1"/>
</dbReference>
<dbReference type="InterPro" id="IPR011011">
    <property type="entry name" value="Znf_FYVE_PHD"/>
</dbReference>
<dbReference type="InterPro" id="IPR013083">
    <property type="entry name" value="Znf_RING/FYVE/PHD"/>
</dbReference>
<keyword evidence="2" id="KW-1185">Reference proteome</keyword>
<protein>
    <submittedName>
        <fullName evidence="1">Uncharacterized protein</fullName>
    </submittedName>
</protein>
<sequence length="339" mass="39327">MFITDLINDRVYNENTIPSSKNRREFKCSDVLTKLGTFNQRNRQFIFVVFDDIVLYMSLVEPSDTNKIVSPFLLCKKRQRTNRSDSSSALDVRSLLCFENDAILCLIHNILPIDQAFSINFASSTTSQDFTFAVHLYFLCLILSSVESFYVQAPNLQLKTKWVSTLEECIERQMDDFDLQDDCPKSKAPATLFVPDHYSNKCMIESCEKTFVANSRGRIVKFHCKCCGRLICEACGRFEMSSWNRPDITIRFIELNSDECKDSVPIADDTKNEDISLTDVSHSSKKIRKNDVLFYSPFFNEVLRINQEEDKVYKHRVTQPPNQNNDWTEMNIESEYIDT</sequence>
<dbReference type="AlphaFoldDB" id="X6LMC6"/>
<organism evidence="1 2">
    <name type="scientific">Reticulomyxa filosa</name>
    <dbReference type="NCBI Taxonomy" id="46433"/>
    <lineage>
        <taxon>Eukaryota</taxon>
        <taxon>Sar</taxon>
        <taxon>Rhizaria</taxon>
        <taxon>Retaria</taxon>
        <taxon>Foraminifera</taxon>
        <taxon>Monothalamids</taxon>
        <taxon>Reticulomyxidae</taxon>
        <taxon>Reticulomyxa</taxon>
    </lineage>
</organism>
<proteinExistence type="predicted"/>
<dbReference type="Gene3D" id="3.30.40.10">
    <property type="entry name" value="Zinc/RING finger domain, C3HC4 (zinc finger)"/>
    <property type="match status" value="1"/>
</dbReference>
<dbReference type="Proteomes" id="UP000023152">
    <property type="component" value="Unassembled WGS sequence"/>
</dbReference>
<accession>X6LMC6</accession>
<dbReference type="SUPFAM" id="SSF50729">
    <property type="entry name" value="PH domain-like"/>
    <property type="match status" value="1"/>
</dbReference>
<dbReference type="EMBL" id="ASPP01034958">
    <property type="protein sequence ID" value="ETO02769.1"/>
    <property type="molecule type" value="Genomic_DNA"/>
</dbReference>
<evidence type="ECO:0000313" key="2">
    <source>
        <dbReference type="Proteomes" id="UP000023152"/>
    </source>
</evidence>
<gene>
    <name evidence="1" type="ORF">RFI_34645</name>
</gene>
<name>X6LMC6_RETFI</name>
<evidence type="ECO:0000313" key="1">
    <source>
        <dbReference type="EMBL" id="ETO02769.1"/>
    </source>
</evidence>
<reference evidence="1 2" key="1">
    <citation type="journal article" date="2013" name="Curr. Biol.">
        <title>The Genome of the Foraminiferan Reticulomyxa filosa.</title>
        <authorList>
            <person name="Glockner G."/>
            <person name="Hulsmann N."/>
            <person name="Schleicher M."/>
            <person name="Noegel A.A."/>
            <person name="Eichinger L."/>
            <person name="Gallinger C."/>
            <person name="Pawlowski J."/>
            <person name="Sierra R."/>
            <person name="Euteneuer U."/>
            <person name="Pillet L."/>
            <person name="Moustafa A."/>
            <person name="Platzer M."/>
            <person name="Groth M."/>
            <person name="Szafranski K."/>
            <person name="Schliwa M."/>
        </authorList>
    </citation>
    <scope>NUCLEOTIDE SEQUENCE [LARGE SCALE GENOMIC DNA]</scope>
</reference>
<dbReference type="InterPro" id="IPR011993">
    <property type="entry name" value="PH-like_dom_sf"/>
</dbReference>
<dbReference type="Gene3D" id="2.30.29.30">
    <property type="entry name" value="Pleckstrin-homology domain (PH domain)/Phosphotyrosine-binding domain (PTB)"/>
    <property type="match status" value="1"/>
</dbReference>
<comment type="caution">
    <text evidence="1">The sequence shown here is derived from an EMBL/GenBank/DDBJ whole genome shotgun (WGS) entry which is preliminary data.</text>
</comment>